<comment type="caution">
    <text evidence="2">The sequence shown here is derived from an EMBL/GenBank/DDBJ whole genome shotgun (WGS) entry which is preliminary data.</text>
</comment>
<dbReference type="EMBL" id="BAUV01000059">
    <property type="protein sequence ID" value="GAE37220.1"/>
    <property type="molecule type" value="Genomic_DNA"/>
</dbReference>
<evidence type="ECO:0000313" key="2">
    <source>
        <dbReference type="EMBL" id="GAE37220.1"/>
    </source>
</evidence>
<gene>
    <name evidence="2" type="ORF">JCM9157_4488</name>
</gene>
<dbReference type="AlphaFoldDB" id="W4QYJ7"/>
<organism evidence="2 3">
    <name type="scientific">Halalkalibacter akibai (strain ATCC 43226 / DSM 21942 / CIP 109018 / JCM 9157 / 1139)</name>
    <name type="common">Bacillus akibai</name>
    <dbReference type="NCBI Taxonomy" id="1236973"/>
    <lineage>
        <taxon>Bacteria</taxon>
        <taxon>Bacillati</taxon>
        <taxon>Bacillota</taxon>
        <taxon>Bacilli</taxon>
        <taxon>Bacillales</taxon>
        <taxon>Bacillaceae</taxon>
        <taxon>Halalkalibacter</taxon>
    </lineage>
</organism>
<reference evidence="2 3" key="1">
    <citation type="journal article" date="2014" name="Genome Announc.">
        <title>Draft Genome Sequences of Three Alkaliphilic Bacillus Strains, Bacillus wakoensis JCM 9140T, Bacillus akibai JCM 9157T, and Bacillus hemicellulosilyticus JCM 9152T.</title>
        <authorList>
            <person name="Yuki M."/>
            <person name="Oshima K."/>
            <person name="Suda W."/>
            <person name="Oshida Y."/>
            <person name="Kitamura K."/>
            <person name="Iida T."/>
            <person name="Hattori M."/>
            <person name="Ohkuma M."/>
        </authorList>
    </citation>
    <scope>NUCLEOTIDE SEQUENCE [LARGE SCALE GENOMIC DNA]</scope>
    <source>
        <strain evidence="2 3">JCM 9157</strain>
    </source>
</reference>
<comment type="similarity">
    <text evidence="1">Belongs to the TolB family.</text>
</comment>
<dbReference type="OrthoDB" id="2386786at2"/>
<dbReference type="Pfam" id="PF07676">
    <property type="entry name" value="PD40"/>
    <property type="match status" value="1"/>
</dbReference>
<evidence type="ECO:0000313" key="3">
    <source>
        <dbReference type="Proteomes" id="UP000018896"/>
    </source>
</evidence>
<dbReference type="Proteomes" id="UP000018896">
    <property type="component" value="Unassembled WGS sequence"/>
</dbReference>
<dbReference type="InterPro" id="IPR011042">
    <property type="entry name" value="6-blade_b-propeller_TolB-like"/>
</dbReference>
<evidence type="ECO:0000256" key="1">
    <source>
        <dbReference type="ARBA" id="ARBA00009820"/>
    </source>
</evidence>
<proteinExistence type="inferred from homology"/>
<dbReference type="PANTHER" id="PTHR36842">
    <property type="entry name" value="PROTEIN TOLB HOMOLOG"/>
    <property type="match status" value="1"/>
</dbReference>
<dbReference type="InterPro" id="IPR011659">
    <property type="entry name" value="WD40"/>
</dbReference>
<dbReference type="RefSeq" id="WP_035667713.1">
    <property type="nucleotide sequence ID" value="NZ_BAUV01000059.1"/>
</dbReference>
<keyword evidence="3" id="KW-1185">Reference proteome</keyword>
<dbReference type="eggNOG" id="COG0823">
    <property type="taxonomic scope" value="Bacteria"/>
</dbReference>
<dbReference type="PANTHER" id="PTHR36842:SF1">
    <property type="entry name" value="PROTEIN TOLB"/>
    <property type="match status" value="1"/>
</dbReference>
<accession>W4QYJ7</accession>
<sequence length="347" mass="39975">MKKKNLMFLLICLSSLTVGLAILGMFFNKTENEKQNGLSNQYDVSSENEIAYVAYEKGKPQLFLHREEEPKHTVVAEYDEETMILDPTFSDDGSILAYITTNKDKETELISTIHFYSLEENTITDVFTDFSTVTEIEFKPDHSSLLYLRAGTFENYSPITGKRPHNFDVYEYNLDQKTHQQKTNLEQYSIYSLNVAKSGDRVFLGRDDDSDAETAEDIFEVKQRIFEIPLDSPEEMSIISDPEREVSIFSFTITPDGNDLIFQTISNPNDGGIFKYELFKYNLETKEEKQLTRFGDHTSDPVVSADGSTIYFMRDKKFAKGNPDYHLYKMSIDGDQMEELVLEPNME</sequence>
<dbReference type="SUPFAM" id="SSF82171">
    <property type="entry name" value="DPP6 N-terminal domain-like"/>
    <property type="match status" value="1"/>
</dbReference>
<name>W4QYJ7_HALA3</name>
<protein>
    <submittedName>
        <fullName evidence="2">Uncharacterized protein</fullName>
    </submittedName>
</protein>
<dbReference type="STRING" id="1236973.JCM9157_4488"/>
<dbReference type="Gene3D" id="2.120.10.30">
    <property type="entry name" value="TolB, C-terminal domain"/>
    <property type="match status" value="2"/>
</dbReference>